<sequence>MYGSGVRAGVRRSRLFGGVSRAGDVPIRAGGALIRAGGAERHRA</sequence>
<dbReference type="EMBL" id="FNFF01000010">
    <property type="protein sequence ID" value="SDK68614.1"/>
    <property type="molecule type" value="Genomic_DNA"/>
</dbReference>
<dbReference type="AlphaFoldDB" id="A0A1G9DXK8"/>
<protein>
    <submittedName>
        <fullName evidence="1">Uncharacterized protein</fullName>
    </submittedName>
</protein>
<gene>
    <name evidence="1" type="ORF">SAMN05421806_110129</name>
</gene>
<proteinExistence type="predicted"/>
<evidence type="ECO:0000313" key="1">
    <source>
        <dbReference type="EMBL" id="SDK68614.1"/>
    </source>
</evidence>
<dbReference type="Proteomes" id="UP000199155">
    <property type="component" value="Unassembled WGS sequence"/>
</dbReference>
<accession>A0A1G9DXK8</accession>
<evidence type="ECO:0000313" key="2">
    <source>
        <dbReference type="Proteomes" id="UP000199155"/>
    </source>
</evidence>
<organism evidence="1 2">
    <name type="scientific">Streptomyces indicus</name>
    <dbReference type="NCBI Taxonomy" id="417292"/>
    <lineage>
        <taxon>Bacteria</taxon>
        <taxon>Bacillati</taxon>
        <taxon>Actinomycetota</taxon>
        <taxon>Actinomycetes</taxon>
        <taxon>Kitasatosporales</taxon>
        <taxon>Streptomycetaceae</taxon>
        <taxon>Streptomyces</taxon>
    </lineage>
</organism>
<dbReference type="STRING" id="417292.SAMN05421806_110129"/>
<name>A0A1G9DXK8_9ACTN</name>
<reference evidence="1 2" key="1">
    <citation type="submission" date="2016-10" db="EMBL/GenBank/DDBJ databases">
        <authorList>
            <person name="de Groot N.N."/>
        </authorList>
    </citation>
    <scope>NUCLEOTIDE SEQUENCE [LARGE SCALE GENOMIC DNA]</scope>
    <source>
        <strain evidence="1 2">CGMCC 4.5727</strain>
    </source>
</reference>
<keyword evidence="2" id="KW-1185">Reference proteome</keyword>